<gene>
    <name evidence="3" type="ORF">B9Z19DRAFT_1054879</name>
</gene>
<keyword evidence="3" id="KW-0378">Hydrolase</keyword>
<evidence type="ECO:0000313" key="3">
    <source>
        <dbReference type="EMBL" id="PUU74995.1"/>
    </source>
</evidence>
<dbReference type="STRING" id="42251.A0A2T6ZHM9"/>
<comment type="caution">
    <text evidence="3">The sequence shown here is derived from an EMBL/GenBank/DDBJ whole genome shotgun (WGS) entry which is preliminary data.</text>
</comment>
<keyword evidence="4" id="KW-1185">Reference proteome</keyword>
<dbReference type="SUPFAM" id="SSF53474">
    <property type="entry name" value="alpha/beta-Hydrolases"/>
    <property type="match status" value="1"/>
</dbReference>
<protein>
    <submittedName>
        <fullName evidence="3">Alpha/Beta hydrolase protein</fullName>
    </submittedName>
</protein>
<dbReference type="OrthoDB" id="8119704at2759"/>
<dbReference type="GO" id="GO:0052689">
    <property type="term" value="F:carboxylic ester hydrolase activity"/>
    <property type="evidence" value="ECO:0007669"/>
    <property type="project" value="TreeGrafter"/>
</dbReference>
<keyword evidence="1" id="KW-1133">Transmembrane helix</keyword>
<evidence type="ECO:0000313" key="4">
    <source>
        <dbReference type="Proteomes" id="UP000244722"/>
    </source>
</evidence>
<dbReference type="PANTHER" id="PTHR42886:SF42">
    <property type="entry name" value="ALPHA_BETA-HYDROLASES SUPERFAMILY PROTEIN"/>
    <property type="match status" value="1"/>
</dbReference>
<dbReference type="PANTHER" id="PTHR42886">
    <property type="entry name" value="RE40534P-RELATED"/>
    <property type="match status" value="1"/>
</dbReference>
<dbReference type="GO" id="GO:0042171">
    <property type="term" value="F:lysophosphatidic acid acyltransferase activity"/>
    <property type="evidence" value="ECO:0007669"/>
    <property type="project" value="TreeGrafter"/>
</dbReference>
<proteinExistence type="predicted"/>
<name>A0A2T6ZHM9_TUBBO</name>
<dbReference type="EMBL" id="NESQ01000257">
    <property type="protein sequence ID" value="PUU74995.1"/>
    <property type="molecule type" value="Genomic_DNA"/>
</dbReference>
<organism evidence="3 4">
    <name type="scientific">Tuber borchii</name>
    <name type="common">White truffle</name>
    <dbReference type="NCBI Taxonomy" id="42251"/>
    <lineage>
        <taxon>Eukaryota</taxon>
        <taxon>Fungi</taxon>
        <taxon>Dikarya</taxon>
        <taxon>Ascomycota</taxon>
        <taxon>Pezizomycotina</taxon>
        <taxon>Pezizomycetes</taxon>
        <taxon>Pezizales</taxon>
        <taxon>Tuberaceae</taxon>
        <taxon>Tuber</taxon>
    </lineage>
</organism>
<accession>A0A2T6ZHM9</accession>
<dbReference type="GO" id="GO:0055088">
    <property type="term" value="P:lipid homeostasis"/>
    <property type="evidence" value="ECO:0007669"/>
    <property type="project" value="TreeGrafter"/>
</dbReference>
<dbReference type="Proteomes" id="UP000244722">
    <property type="component" value="Unassembled WGS sequence"/>
</dbReference>
<sequence length="339" mass="37952">MDYRHRLSWSPSTAPPAALPEGVQREFLSSPGGELEMLTSSVLRREGIEAAWEEKPPLLFIHGGFGGALDFTNYLQFFSSHGYSCYALSLRGHGASYKPGYWSMFWTSKHALAFDVTLAIGHILSKHSKNVIIMGHSSGGGLVQYILDRNMEKLGGLVTLAAVPGFGSMGVYLNWMRLDPWFLVRSYFKHFGHPRSPLSSTALVHKVFFSHASPVQAVREFERTMPEYESMRWPVGMMTRFVSPERVIGNILPTLKGRRRVLVVAGGADRLMDGAIMQRLAAWYRAAWESIRGKGEERGEEVSAEVVRFGVVEGSGHHVMKDSMWEVGAEMVLEWLEGR</sequence>
<dbReference type="Pfam" id="PF00561">
    <property type="entry name" value="Abhydrolase_1"/>
    <property type="match status" value="1"/>
</dbReference>
<dbReference type="InterPro" id="IPR029058">
    <property type="entry name" value="AB_hydrolase_fold"/>
</dbReference>
<evidence type="ECO:0000256" key="1">
    <source>
        <dbReference type="SAM" id="Phobius"/>
    </source>
</evidence>
<dbReference type="Gene3D" id="3.40.50.1820">
    <property type="entry name" value="alpha/beta hydrolase"/>
    <property type="match status" value="1"/>
</dbReference>
<dbReference type="AlphaFoldDB" id="A0A2T6ZHM9"/>
<evidence type="ECO:0000259" key="2">
    <source>
        <dbReference type="Pfam" id="PF00561"/>
    </source>
</evidence>
<keyword evidence="1" id="KW-0472">Membrane</keyword>
<keyword evidence="1" id="KW-0812">Transmembrane</keyword>
<reference evidence="3 4" key="1">
    <citation type="submission" date="2017-04" db="EMBL/GenBank/DDBJ databases">
        <title>Draft genome sequence of Tuber borchii Vittad., a whitish edible truffle.</title>
        <authorList>
            <consortium name="DOE Joint Genome Institute"/>
            <person name="Murat C."/>
            <person name="Kuo A."/>
            <person name="Barry K.W."/>
            <person name="Clum A."/>
            <person name="Dockter R.B."/>
            <person name="Fauchery L."/>
            <person name="Iotti M."/>
            <person name="Kohler A."/>
            <person name="Labutti K."/>
            <person name="Lindquist E.A."/>
            <person name="Lipzen A."/>
            <person name="Ohm R.A."/>
            <person name="Wang M."/>
            <person name="Grigoriev I.V."/>
            <person name="Zambonelli A."/>
            <person name="Martin F.M."/>
        </authorList>
    </citation>
    <scope>NUCLEOTIDE SEQUENCE [LARGE SCALE GENOMIC DNA]</scope>
    <source>
        <strain evidence="3 4">Tbo3840</strain>
    </source>
</reference>
<dbReference type="InterPro" id="IPR000073">
    <property type="entry name" value="AB_hydrolase_1"/>
</dbReference>
<dbReference type="GO" id="GO:0006654">
    <property type="term" value="P:phosphatidic acid biosynthetic process"/>
    <property type="evidence" value="ECO:0007669"/>
    <property type="project" value="TreeGrafter"/>
</dbReference>
<feature type="domain" description="AB hydrolase-1" evidence="2">
    <location>
        <begin position="56"/>
        <end position="283"/>
    </location>
</feature>
<feature type="transmembrane region" description="Helical" evidence="1">
    <location>
        <begin position="154"/>
        <end position="175"/>
    </location>
</feature>